<dbReference type="HOGENOM" id="CLU_1777298_0_0_1"/>
<protein>
    <submittedName>
        <fullName evidence="2">Uncharacterized protein</fullName>
    </submittedName>
</protein>
<dbReference type="GeneID" id="24413074"/>
<dbReference type="OrthoDB" id="3437405at2759"/>
<name>E3QNT2_COLGM</name>
<feature type="region of interest" description="Disordered" evidence="1">
    <location>
        <begin position="54"/>
        <end position="79"/>
    </location>
</feature>
<evidence type="ECO:0000256" key="1">
    <source>
        <dbReference type="SAM" id="MobiDB-lite"/>
    </source>
</evidence>
<dbReference type="Proteomes" id="UP000008782">
    <property type="component" value="Unassembled WGS sequence"/>
</dbReference>
<evidence type="ECO:0000313" key="2">
    <source>
        <dbReference type="EMBL" id="EFQ32439.1"/>
    </source>
</evidence>
<keyword evidence="3" id="KW-1185">Reference proteome</keyword>
<accession>E3QNT2</accession>
<gene>
    <name evidence="2" type="ORF">GLRG_07709</name>
</gene>
<dbReference type="eggNOG" id="ENOG502S44G">
    <property type="taxonomic scope" value="Eukaryota"/>
</dbReference>
<feature type="compositionally biased region" description="Basic and acidic residues" evidence="1">
    <location>
        <begin position="58"/>
        <end position="67"/>
    </location>
</feature>
<organism evidence="3">
    <name type="scientific">Colletotrichum graminicola (strain M1.001 / M2 / FGSC 10212)</name>
    <name type="common">Maize anthracnose fungus</name>
    <name type="synonym">Glomerella graminicola</name>
    <dbReference type="NCBI Taxonomy" id="645133"/>
    <lineage>
        <taxon>Eukaryota</taxon>
        <taxon>Fungi</taxon>
        <taxon>Dikarya</taxon>
        <taxon>Ascomycota</taxon>
        <taxon>Pezizomycotina</taxon>
        <taxon>Sordariomycetes</taxon>
        <taxon>Hypocreomycetidae</taxon>
        <taxon>Glomerellales</taxon>
        <taxon>Glomerellaceae</taxon>
        <taxon>Colletotrichum</taxon>
        <taxon>Colletotrichum graminicola species complex</taxon>
    </lineage>
</organism>
<dbReference type="STRING" id="645133.E3QNT2"/>
<evidence type="ECO:0000313" key="3">
    <source>
        <dbReference type="Proteomes" id="UP000008782"/>
    </source>
</evidence>
<dbReference type="EMBL" id="GG697362">
    <property type="protein sequence ID" value="EFQ32439.1"/>
    <property type="molecule type" value="Genomic_DNA"/>
</dbReference>
<dbReference type="VEuPathDB" id="FungiDB:GLRG_07709"/>
<dbReference type="RefSeq" id="XP_008096459.1">
    <property type="nucleotide sequence ID" value="XM_008098268.1"/>
</dbReference>
<proteinExistence type="predicted"/>
<sequence>MPSLGSEWSRRSLTTREVFLAADKASIDSYLEPVQGTTEPVIPRGDLGSFVLAVQPAGERETDDGRRDQRRRGAGAPADEFDGTLRVLGSILFDDLWAGMSDGAYNLEDLAKMAEVHPRHVYAGPSVPVERQGWREADTAVIVDEE</sequence>
<dbReference type="AlphaFoldDB" id="E3QNT2"/>
<reference evidence="3" key="1">
    <citation type="journal article" date="2012" name="Nat. Genet.">
        <title>Lifestyle transitions in plant pathogenic Colletotrichum fungi deciphered by genome and transcriptome analyses.</title>
        <authorList>
            <person name="O'Connell R.J."/>
            <person name="Thon M.R."/>
            <person name="Hacquard S."/>
            <person name="Amyotte S.G."/>
            <person name="Kleemann J."/>
            <person name="Torres M.F."/>
            <person name="Damm U."/>
            <person name="Buiate E.A."/>
            <person name="Epstein L."/>
            <person name="Alkan N."/>
            <person name="Altmueller J."/>
            <person name="Alvarado-Balderrama L."/>
            <person name="Bauser C.A."/>
            <person name="Becker C."/>
            <person name="Birren B.W."/>
            <person name="Chen Z."/>
            <person name="Choi J."/>
            <person name="Crouch J.A."/>
            <person name="Duvick J.P."/>
            <person name="Farman M.A."/>
            <person name="Gan P."/>
            <person name="Heiman D."/>
            <person name="Henrissat B."/>
            <person name="Howard R.J."/>
            <person name="Kabbage M."/>
            <person name="Koch C."/>
            <person name="Kracher B."/>
            <person name="Kubo Y."/>
            <person name="Law A.D."/>
            <person name="Lebrun M.-H."/>
            <person name="Lee Y.-H."/>
            <person name="Miyara I."/>
            <person name="Moore N."/>
            <person name="Neumann U."/>
            <person name="Nordstroem K."/>
            <person name="Panaccione D.G."/>
            <person name="Panstruga R."/>
            <person name="Place M."/>
            <person name="Proctor R.H."/>
            <person name="Prusky D."/>
            <person name="Rech G."/>
            <person name="Reinhardt R."/>
            <person name="Rollins J.A."/>
            <person name="Rounsley S."/>
            <person name="Schardl C.L."/>
            <person name="Schwartz D.C."/>
            <person name="Shenoy N."/>
            <person name="Shirasu K."/>
            <person name="Sikhakolli U.R."/>
            <person name="Stueber K."/>
            <person name="Sukno S.A."/>
            <person name="Sweigard J.A."/>
            <person name="Takano Y."/>
            <person name="Takahara H."/>
            <person name="Trail F."/>
            <person name="van der Does H.C."/>
            <person name="Voll L.M."/>
            <person name="Will I."/>
            <person name="Young S."/>
            <person name="Zeng Q."/>
            <person name="Zhang J."/>
            <person name="Zhou S."/>
            <person name="Dickman M.B."/>
            <person name="Schulze-Lefert P."/>
            <person name="Ver Loren van Themaat E."/>
            <person name="Ma L.-J."/>
            <person name="Vaillancourt L.J."/>
        </authorList>
    </citation>
    <scope>NUCLEOTIDE SEQUENCE [LARGE SCALE GENOMIC DNA]</scope>
    <source>
        <strain evidence="3">M1.001 / M2 / FGSC 10212</strain>
    </source>
</reference>